<dbReference type="PANTHER" id="PTHR19211">
    <property type="entry name" value="ATP-BINDING TRANSPORT PROTEIN-RELATED"/>
    <property type="match status" value="1"/>
</dbReference>
<reference evidence="5 6" key="1">
    <citation type="submission" date="2018-06" db="EMBL/GenBank/DDBJ databases">
        <authorList>
            <consortium name="Pathogen Informatics"/>
            <person name="Doyle S."/>
        </authorList>
    </citation>
    <scope>NUCLEOTIDE SEQUENCE [LARGE SCALE GENOMIC DNA]</scope>
    <source>
        <strain evidence="5 6">NCTC11564</strain>
    </source>
</reference>
<evidence type="ECO:0000313" key="5">
    <source>
        <dbReference type="EMBL" id="SUN61399.1"/>
    </source>
</evidence>
<dbReference type="GO" id="GO:0005524">
    <property type="term" value="F:ATP binding"/>
    <property type="evidence" value="ECO:0007669"/>
    <property type="project" value="UniProtKB-KW"/>
</dbReference>
<keyword evidence="3" id="KW-0067">ATP-binding</keyword>
<dbReference type="InterPro" id="IPR050611">
    <property type="entry name" value="ABCF"/>
</dbReference>
<dbReference type="SMART" id="SM00382">
    <property type="entry name" value="AAA"/>
    <property type="match status" value="2"/>
</dbReference>
<evidence type="ECO:0000256" key="2">
    <source>
        <dbReference type="ARBA" id="ARBA00022741"/>
    </source>
</evidence>
<protein>
    <submittedName>
        <fullName evidence="5">ATPase components of ABC transporters</fullName>
    </submittedName>
</protein>
<dbReference type="Proteomes" id="UP000254559">
    <property type="component" value="Unassembled WGS sequence"/>
</dbReference>
<evidence type="ECO:0000259" key="4">
    <source>
        <dbReference type="PROSITE" id="PS50893"/>
    </source>
</evidence>
<dbReference type="EMBL" id="UHFO01000001">
    <property type="protein sequence ID" value="SUN61399.1"/>
    <property type="molecule type" value="Genomic_DNA"/>
</dbReference>
<organism evidence="5 6">
    <name type="scientific">Streptococcus dysgalactiae subsp. equisimilis</name>
    <name type="common">Streptococcus equisimilis</name>
    <dbReference type="NCBI Taxonomy" id="119602"/>
    <lineage>
        <taxon>Bacteria</taxon>
        <taxon>Bacillati</taxon>
        <taxon>Bacillota</taxon>
        <taxon>Bacilli</taxon>
        <taxon>Lactobacillales</taxon>
        <taxon>Streptococcaceae</taxon>
        <taxon>Streptococcus</taxon>
    </lineage>
</organism>
<evidence type="ECO:0000256" key="1">
    <source>
        <dbReference type="ARBA" id="ARBA00022737"/>
    </source>
</evidence>
<dbReference type="Gene3D" id="3.40.50.300">
    <property type="entry name" value="P-loop containing nucleotide triphosphate hydrolases"/>
    <property type="match status" value="2"/>
</dbReference>
<dbReference type="PROSITE" id="PS50893">
    <property type="entry name" value="ABC_TRANSPORTER_2"/>
    <property type="match status" value="1"/>
</dbReference>
<keyword evidence="1" id="KW-0677">Repeat</keyword>
<dbReference type="InterPro" id="IPR027417">
    <property type="entry name" value="P-loop_NTPase"/>
</dbReference>
<comment type="caution">
    <text evidence="5">The sequence shown here is derived from an EMBL/GenBank/DDBJ whole genome shotgun (WGS) entry which is preliminary data.</text>
</comment>
<dbReference type="AlphaFoldDB" id="A0A9X8T1C7"/>
<dbReference type="Pfam" id="PF00005">
    <property type="entry name" value="ABC_tran"/>
    <property type="match status" value="2"/>
</dbReference>
<dbReference type="SUPFAM" id="SSF52540">
    <property type="entry name" value="P-loop containing nucleoside triphosphate hydrolases"/>
    <property type="match status" value="2"/>
</dbReference>
<dbReference type="PANTHER" id="PTHR19211:SF14">
    <property type="entry name" value="ATP-BINDING CASSETTE SUB-FAMILY F MEMBER 1"/>
    <property type="match status" value="1"/>
</dbReference>
<sequence length="503" mass="57469">MLKTTMVTLTHHKDLKNLVKDVTFTVRPGDKMAIIGDEGTGKSTLLQAFLDPELINDYATLSGQVQLEFDRVAYLPQVIPQHQLDMTVADFIYTDLDNNTVDFNIFYQLAQQFHLAIEPMLTENLHLKDLSGGQQLKLYLLTLLANQPDCLFLDEPSNNLDLDSLNWLAQFIAKTQQTVIFISHDEHFLSQTATAILHLELLKKRQKPRATYFKGSYDSYKAWRQETFERQTQLALKERSEHAAKLAKSHRIHQSVEHQLRHTKNDVAGRLLAKKLKNVLSQEKRYEKERQGFHDIPENPDHINLFFSDIHPLASNKVILKWQEQLVPFTHQSIDLTIWGQDKLVITGANGIGKSNLLSIILNDLSRQYPVGFMPQTYAEDLNPDQTALTFLSDHASSSSSTEIRTLLASLQFTRQEIGHPIGNLSGGQQGKLFLAKMVLAKYPILILDEPTRHFSPTSQPLIRQLLREYPGAIISVSHDQCFIDEVCQKVFELEKDGLRRIR</sequence>
<dbReference type="InterPro" id="IPR003593">
    <property type="entry name" value="AAA+_ATPase"/>
</dbReference>
<evidence type="ECO:0000256" key="3">
    <source>
        <dbReference type="ARBA" id="ARBA00022840"/>
    </source>
</evidence>
<gene>
    <name evidence="5" type="primary">yheS_1</name>
    <name evidence="5" type="ORF">NCTC11564_00107</name>
</gene>
<name>A0A9X8T1C7_STREQ</name>
<keyword evidence="2" id="KW-0547">Nucleotide-binding</keyword>
<dbReference type="InterPro" id="IPR003439">
    <property type="entry name" value="ABC_transporter-like_ATP-bd"/>
</dbReference>
<dbReference type="RefSeq" id="WP_014611949.1">
    <property type="nucleotide sequence ID" value="NZ_AP023394.1"/>
</dbReference>
<proteinExistence type="predicted"/>
<accession>A0A9X8T1C7</accession>
<feature type="domain" description="ABC transporter" evidence="4">
    <location>
        <begin position="2"/>
        <end position="226"/>
    </location>
</feature>
<dbReference type="GO" id="GO:0016887">
    <property type="term" value="F:ATP hydrolysis activity"/>
    <property type="evidence" value="ECO:0007669"/>
    <property type="project" value="InterPro"/>
</dbReference>
<evidence type="ECO:0000313" key="6">
    <source>
        <dbReference type="Proteomes" id="UP000254559"/>
    </source>
</evidence>